<dbReference type="EMBL" id="KF742556">
    <property type="protein sequence ID" value="AHG53031.1"/>
    <property type="molecule type" value="Genomic_DNA"/>
</dbReference>
<dbReference type="NCBIfam" id="NF011984">
    <property type="entry name" value="PRK15446.1-5"/>
    <property type="match status" value="1"/>
</dbReference>
<keyword evidence="2" id="KW-0378">Hydrolase</keyword>
<dbReference type="Gene3D" id="2.30.40.10">
    <property type="entry name" value="Urease, subunit C, domain 1"/>
    <property type="match status" value="1"/>
</dbReference>
<feature type="domain" description="Amidohydrolase 3" evidence="1">
    <location>
        <begin position="231"/>
        <end position="374"/>
    </location>
</feature>
<dbReference type="NCBIfam" id="NF011983">
    <property type="entry name" value="PRK15446.1-4"/>
    <property type="match status" value="1"/>
</dbReference>
<dbReference type="NCBIfam" id="NF011981">
    <property type="entry name" value="PRK15446.1-2"/>
    <property type="match status" value="1"/>
</dbReference>
<evidence type="ECO:0000313" key="2">
    <source>
        <dbReference type="EMBL" id="AHG53031.1"/>
    </source>
</evidence>
<dbReference type="PANTHER" id="PTHR43135:SF3">
    <property type="entry name" value="ALPHA-D-RIBOSE 1-METHYLPHOSPHONATE 5-TRIPHOSPHATE DIPHOSPHATASE"/>
    <property type="match status" value="1"/>
</dbReference>
<name>W0NUP2_9BACT</name>
<dbReference type="AlphaFoldDB" id="W0NUP2"/>
<dbReference type="SUPFAM" id="SSF51338">
    <property type="entry name" value="Composite domain of metallo-dependent hydrolases"/>
    <property type="match status" value="1"/>
</dbReference>
<dbReference type="PANTHER" id="PTHR43135">
    <property type="entry name" value="ALPHA-D-RIBOSE 1-METHYLPHOSPHONATE 5-TRIPHOSPHATE DIPHOSPHATASE"/>
    <property type="match status" value="1"/>
</dbReference>
<dbReference type="NCBIfam" id="TIGR02318">
    <property type="entry name" value="phosphono_phnM"/>
    <property type="match status" value="1"/>
</dbReference>
<sequence length="380" mass="42107">MTNTVLTNATIVLPDEVVHGTVTLKNGQIEDVSETLSSVPSAFDCEKQYLIPGLVELHTDNLEKHFVPRPKVTWPGQPAVIAHDSQLIASGITTVFDAIALGDVNENSQRLENLQLMIDALKQASTDGLFRAEHMLHLRCEVCHEDVLNLFEDLIETPEVHLVSLMDHSPGQRQFTNMDKYRTYYQGKYHFNSDELERFIEKQKGNSLQYSDKHRRGIVDICNKLNIPMASHDDATQAHVEESARMGMRIAEFPTTEVAASLSHEKGMAVMMGAPNVVRGGSHSGNIAAHELARIGVLDILSSDYCPASILHAAFVLKNLENDHDISSAINTVSRNPAKAAKLNDRGEISIGKRADLVLVKEVNDFPLVSHVWSQGVRCF</sequence>
<dbReference type="NCBIfam" id="NF011990">
    <property type="entry name" value="PRK15446.2-6"/>
    <property type="match status" value="1"/>
</dbReference>
<dbReference type="InterPro" id="IPR032466">
    <property type="entry name" value="Metal_Hydrolase"/>
</dbReference>
<dbReference type="InterPro" id="IPR051781">
    <property type="entry name" value="Metallo-dep_Hydrolase"/>
</dbReference>
<dbReference type="InterPro" id="IPR012696">
    <property type="entry name" value="PhnM"/>
</dbReference>
<dbReference type="SUPFAM" id="SSF51556">
    <property type="entry name" value="Metallo-dependent hydrolases"/>
    <property type="match status" value="1"/>
</dbReference>
<proteinExistence type="predicted"/>
<dbReference type="PIRSF" id="PIRSF038971">
    <property type="entry name" value="PhnM"/>
    <property type="match status" value="1"/>
</dbReference>
<dbReference type="CDD" id="cd01306">
    <property type="entry name" value="PhnM"/>
    <property type="match status" value="1"/>
</dbReference>
<dbReference type="Gene3D" id="3.20.20.140">
    <property type="entry name" value="Metal-dependent hydrolases"/>
    <property type="match status" value="2"/>
</dbReference>
<dbReference type="GO" id="GO:0016810">
    <property type="term" value="F:hydrolase activity, acting on carbon-nitrogen (but not peptide) bonds"/>
    <property type="evidence" value="ECO:0007669"/>
    <property type="project" value="InterPro"/>
</dbReference>
<dbReference type="GO" id="GO:0019700">
    <property type="term" value="P:organic phosphonate catabolic process"/>
    <property type="evidence" value="ECO:0007669"/>
    <property type="project" value="InterPro"/>
</dbReference>
<dbReference type="Pfam" id="PF07969">
    <property type="entry name" value="Amidohydro_3"/>
    <property type="match status" value="1"/>
</dbReference>
<organism evidence="2">
    <name type="scientific">uncultured bacterium B3TF_MPn1</name>
    <dbReference type="NCBI Taxonomy" id="1439866"/>
    <lineage>
        <taxon>Bacteria</taxon>
        <taxon>environmental samples</taxon>
    </lineage>
</organism>
<dbReference type="InterPro" id="IPR013108">
    <property type="entry name" value="Amidohydro_3"/>
</dbReference>
<protein>
    <submittedName>
        <fullName evidence="2">COG3454 Metal-dependent hydrolase involved in phosphonate metabolism</fullName>
    </submittedName>
</protein>
<evidence type="ECO:0000259" key="1">
    <source>
        <dbReference type="Pfam" id="PF07969"/>
    </source>
</evidence>
<dbReference type="InterPro" id="IPR011059">
    <property type="entry name" value="Metal-dep_hydrolase_composite"/>
</dbReference>
<reference evidence="2" key="1">
    <citation type="journal article" date="2013" name="Front. Microbiol.">
        <title>Metatranscriptomic and functional metagenomic analysis of methylphosphonate utilization by marine bacteria.</title>
        <authorList>
            <person name="Martinez A."/>
            <person name="Ventouras L.A."/>
            <person name="Wilson S.T."/>
            <person name="Karl D.M."/>
            <person name="Delong E.F."/>
        </authorList>
    </citation>
    <scope>NUCLEOTIDE SEQUENCE</scope>
</reference>
<dbReference type="NCBIfam" id="NF011987">
    <property type="entry name" value="PRK15446.2-3"/>
    <property type="match status" value="1"/>
</dbReference>
<accession>W0NUP2</accession>